<proteinExistence type="predicted"/>
<keyword evidence="1" id="KW-0812">Transmembrane</keyword>
<dbReference type="AlphaFoldDB" id="A0A396JR25"/>
<organism evidence="2 3">
    <name type="scientific">Medicago truncatula</name>
    <name type="common">Barrel medic</name>
    <name type="synonym">Medicago tribuloides</name>
    <dbReference type="NCBI Taxonomy" id="3880"/>
    <lineage>
        <taxon>Eukaryota</taxon>
        <taxon>Viridiplantae</taxon>
        <taxon>Streptophyta</taxon>
        <taxon>Embryophyta</taxon>
        <taxon>Tracheophyta</taxon>
        <taxon>Spermatophyta</taxon>
        <taxon>Magnoliopsida</taxon>
        <taxon>eudicotyledons</taxon>
        <taxon>Gunneridae</taxon>
        <taxon>Pentapetalae</taxon>
        <taxon>rosids</taxon>
        <taxon>fabids</taxon>
        <taxon>Fabales</taxon>
        <taxon>Fabaceae</taxon>
        <taxon>Papilionoideae</taxon>
        <taxon>50 kb inversion clade</taxon>
        <taxon>NPAAA clade</taxon>
        <taxon>Hologalegina</taxon>
        <taxon>IRL clade</taxon>
        <taxon>Trifolieae</taxon>
        <taxon>Medicago</taxon>
    </lineage>
</organism>
<keyword evidence="1" id="KW-1133">Transmembrane helix</keyword>
<name>A0A396JR25_MEDTR</name>
<sequence>MHLALNDLNPQVMITKSCLKTIYLMNINLKFIILFNHMLGTLIQSLKLLLEFFSCEEDVKKLEFAYNFMEYGSYNHNRYTSLVYSYYTCDYMLYIVSVVDFTLQIYSNSIKRIIIQLIKAQIHYGGNFYSIFVHVPKNGKIAISNRTKRGVSLFLSLLLNLPPSTFILCDPFLACDLLVVGLARSKSSHPPKLGASRLPLSTEPLFSTTHDCIPAFLVLVFWFSSGSSSTRLSFTFRRFLFILYLRFGLLSVRPHNFSNASASAD</sequence>
<reference evidence="3" key="1">
    <citation type="journal article" date="2018" name="Nat. Plants">
        <title>Whole-genome landscape of Medicago truncatula symbiotic genes.</title>
        <authorList>
            <person name="Pecrix Y."/>
            <person name="Staton S.E."/>
            <person name="Sallet E."/>
            <person name="Lelandais-Briere C."/>
            <person name="Moreau S."/>
            <person name="Carrere S."/>
            <person name="Blein T."/>
            <person name="Jardinaud M.F."/>
            <person name="Latrasse D."/>
            <person name="Zouine M."/>
            <person name="Zahm M."/>
            <person name="Kreplak J."/>
            <person name="Mayjonade B."/>
            <person name="Satge C."/>
            <person name="Perez M."/>
            <person name="Cauet S."/>
            <person name="Marande W."/>
            <person name="Chantry-Darmon C."/>
            <person name="Lopez-Roques C."/>
            <person name="Bouchez O."/>
            <person name="Berard A."/>
            <person name="Debelle F."/>
            <person name="Munos S."/>
            <person name="Bendahmane A."/>
            <person name="Berges H."/>
            <person name="Niebel A."/>
            <person name="Buitink J."/>
            <person name="Frugier F."/>
            <person name="Benhamed M."/>
            <person name="Crespi M."/>
            <person name="Gouzy J."/>
            <person name="Gamas P."/>
        </authorList>
    </citation>
    <scope>NUCLEOTIDE SEQUENCE [LARGE SCALE GENOMIC DNA]</scope>
    <source>
        <strain evidence="3">cv. Jemalong A17</strain>
    </source>
</reference>
<dbReference type="Proteomes" id="UP000265566">
    <property type="component" value="Chromosome 1"/>
</dbReference>
<accession>A0A396JR25</accession>
<feature type="transmembrane region" description="Helical" evidence="1">
    <location>
        <begin position="21"/>
        <end position="43"/>
    </location>
</feature>
<dbReference type="Gramene" id="rna2322">
    <property type="protein sequence ID" value="RHN78685.1"/>
    <property type="gene ID" value="gene2322"/>
</dbReference>
<evidence type="ECO:0000313" key="2">
    <source>
        <dbReference type="EMBL" id="RHN78685.1"/>
    </source>
</evidence>
<keyword evidence="1" id="KW-0472">Membrane</keyword>
<comment type="caution">
    <text evidence="2">The sequence shown here is derived from an EMBL/GenBank/DDBJ whole genome shotgun (WGS) entry which is preliminary data.</text>
</comment>
<dbReference type="EMBL" id="PSQE01000001">
    <property type="protein sequence ID" value="RHN78685.1"/>
    <property type="molecule type" value="Genomic_DNA"/>
</dbReference>
<evidence type="ECO:0000313" key="3">
    <source>
        <dbReference type="Proteomes" id="UP000265566"/>
    </source>
</evidence>
<protein>
    <recommendedName>
        <fullName evidence="4">Transmembrane protein</fullName>
    </recommendedName>
</protein>
<evidence type="ECO:0008006" key="4">
    <source>
        <dbReference type="Google" id="ProtNLM"/>
    </source>
</evidence>
<gene>
    <name evidence="2" type="ORF">MtrunA17_Chr1g0168621</name>
</gene>
<evidence type="ECO:0000256" key="1">
    <source>
        <dbReference type="SAM" id="Phobius"/>
    </source>
</evidence>